<keyword evidence="2" id="KW-0732">Signal</keyword>
<feature type="chain" id="PRO_5008534034" evidence="2">
    <location>
        <begin position="26"/>
        <end position="82"/>
    </location>
</feature>
<evidence type="ECO:0000313" key="4">
    <source>
        <dbReference type="Proteomes" id="UP000092932"/>
    </source>
</evidence>
<proteinExistence type="predicted"/>
<accession>A0A1B2ABE7</accession>
<dbReference type="EMBL" id="CP016591">
    <property type="protein sequence ID" value="ANY19408.1"/>
    <property type="molecule type" value="Genomic_DNA"/>
</dbReference>
<dbReference type="AlphaFoldDB" id="A0A1B2ABE7"/>
<evidence type="ECO:0000313" key="3">
    <source>
        <dbReference type="EMBL" id="ANY19408.1"/>
    </source>
</evidence>
<keyword evidence="4" id="KW-1185">Reference proteome</keyword>
<feature type="transmembrane region" description="Helical" evidence="1">
    <location>
        <begin position="56"/>
        <end position="76"/>
    </location>
</feature>
<dbReference type="Proteomes" id="UP000092932">
    <property type="component" value="Chromosome"/>
</dbReference>
<sequence>MKPTAKLAFVAASFAMVLGSSPATAGTRAESSPVAVDISRGTESVVDQNELKGRHLWLLLLLAAIIAAILAGSGGGGGRTRG</sequence>
<name>A0A1B2ABE7_9SPHN</name>
<evidence type="ECO:0000256" key="1">
    <source>
        <dbReference type="SAM" id="Phobius"/>
    </source>
</evidence>
<dbReference type="KEGG" id="ado:A6F68_00882"/>
<gene>
    <name evidence="3" type="ORF">A6F68_00882</name>
</gene>
<reference evidence="3 4" key="1">
    <citation type="submission" date="2016-07" db="EMBL/GenBank/DDBJ databases">
        <title>Complete genome sequence of Altererythrobacter dongtanensis KCTC 22672, a type strain with esterase isolated from tidal flat.</title>
        <authorList>
            <person name="Cheng H."/>
            <person name="Wu Y.-H."/>
            <person name="Zhou P."/>
            <person name="Huo Y.-Y."/>
            <person name="Wang C.-S."/>
            <person name="Xu X.-W."/>
        </authorList>
    </citation>
    <scope>NUCLEOTIDE SEQUENCE [LARGE SCALE GENOMIC DNA]</scope>
    <source>
        <strain evidence="3 4">KCTC 22672</strain>
    </source>
</reference>
<keyword evidence="1" id="KW-0472">Membrane</keyword>
<protein>
    <submittedName>
        <fullName evidence="3">Uncharacterized protein</fullName>
    </submittedName>
</protein>
<keyword evidence="1" id="KW-0812">Transmembrane</keyword>
<dbReference type="RefSeq" id="WP_067676797.1">
    <property type="nucleotide sequence ID" value="NZ_CP016591.1"/>
</dbReference>
<organism evidence="3 4">
    <name type="scientific">Tsuneonella dongtanensis</name>
    <dbReference type="NCBI Taxonomy" id="692370"/>
    <lineage>
        <taxon>Bacteria</taxon>
        <taxon>Pseudomonadati</taxon>
        <taxon>Pseudomonadota</taxon>
        <taxon>Alphaproteobacteria</taxon>
        <taxon>Sphingomonadales</taxon>
        <taxon>Erythrobacteraceae</taxon>
        <taxon>Tsuneonella</taxon>
    </lineage>
</organism>
<dbReference type="STRING" id="692370.A6F68_00882"/>
<feature type="signal peptide" evidence="2">
    <location>
        <begin position="1"/>
        <end position="25"/>
    </location>
</feature>
<keyword evidence="1" id="KW-1133">Transmembrane helix</keyword>
<evidence type="ECO:0000256" key="2">
    <source>
        <dbReference type="SAM" id="SignalP"/>
    </source>
</evidence>